<evidence type="ECO:0000313" key="1">
    <source>
        <dbReference type="EMBL" id="RZO23286.1"/>
    </source>
</evidence>
<protein>
    <submittedName>
        <fullName evidence="1">Esterase</fullName>
    </submittedName>
</protein>
<comment type="caution">
    <text evidence="1">The sequence shown here is derived from an EMBL/GenBank/DDBJ whole genome shotgun (WGS) entry which is preliminary data.</text>
</comment>
<dbReference type="Gene3D" id="3.40.50.1820">
    <property type="entry name" value="alpha/beta hydrolase"/>
    <property type="match status" value="1"/>
</dbReference>
<sequence>MNNTILYFHGFKSSSDSTKAKDLHKFISRRTRNTILITPNIHDNFHDAHDQIINLIESNQPNIFFMGSSLGGYYASFFSQKYNKKAVLINPAIPPLKDFEMHLGKNKNYSNGNKFIITKNDIDYIRSLSYKKILKPKNLMILLESGDEILNYNDASSYFSGSHIDILYGGDHSYSSFKEKFNKIQDFLKIT</sequence>
<name>A0A520MPZ1_9GAMM</name>
<proteinExistence type="predicted"/>
<dbReference type="PANTHER" id="PTHR35602">
    <property type="entry name" value="ESTERASE YQIA-RELATED"/>
    <property type="match status" value="1"/>
</dbReference>
<reference evidence="1 2" key="1">
    <citation type="submission" date="2019-02" db="EMBL/GenBank/DDBJ databases">
        <title>Prokaryotic population dynamics and viral predation in marine succession experiment using metagenomics: the confinement effect.</title>
        <authorList>
            <person name="Haro-Moreno J.M."/>
            <person name="Rodriguez-Valera F."/>
            <person name="Lopez-Perez M."/>
        </authorList>
    </citation>
    <scope>NUCLEOTIDE SEQUENCE [LARGE SCALE GENOMIC DNA]</scope>
    <source>
        <strain evidence="1">MED-G163</strain>
    </source>
</reference>
<evidence type="ECO:0000313" key="2">
    <source>
        <dbReference type="Proteomes" id="UP000315782"/>
    </source>
</evidence>
<dbReference type="SUPFAM" id="SSF53474">
    <property type="entry name" value="alpha/beta-Hydrolases"/>
    <property type="match status" value="1"/>
</dbReference>
<dbReference type="PANTHER" id="PTHR35602:SF3">
    <property type="entry name" value="ESTERASE YQIA"/>
    <property type="match status" value="1"/>
</dbReference>
<accession>A0A520MPZ1</accession>
<dbReference type="InterPro" id="IPR008886">
    <property type="entry name" value="UPF0227/Esterase_YqiA"/>
</dbReference>
<dbReference type="Proteomes" id="UP000315782">
    <property type="component" value="Unassembled WGS sequence"/>
</dbReference>
<dbReference type="InterPro" id="IPR029058">
    <property type="entry name" value="AB_hydrolase_fold"/>
</dbReference>
<dbReference type="Pfam" id="PF05728">
    <property type="entry name" value="UPF0227"/>
    <property type="match status" value="1"/>
</dbReference>
<dbReference type="EMBL" id="SHBI01000001">
    <property type="protein sequence ID" value="RZO23286.1"/>
    <property type="molecule type" value="Genomic_DNA"/>
</dbReference>
<organism evidence="1 2">
    <name type="scientific">SAR86 cluster bacterium</name>
    <dbReference type="NCBI Taxonomy" id="2030880"/>
    <lineage>
        <taxon>Bacteria</taxon>
        <taxon>Pseudomonadati</taxon>
        <taxon>Pseudomonadota</taxon>
        <taxon>Gammaproteobacteria</taxon>
        <taxon>SAR86 cluster</taxon>
    </lineage>
</organism>
<dbReference type="AlphaFoldDB" id="A0A520MPZ1"/>
<gene>
    <name evidence="1" type="ORF">EVA96_00535</name>
</gene>